<keyword evidence="1" id="KW-0808">Transferase</keyword>
<dbReference type="InterPro" id="IPR023606">
    <property type="entry name" value="CoA-Trfase_III_dom_1_sf"/>
</dbReference>
<dbReference type="Gene3D" id="3.30.1540.10">
    <property type="entry name" value="formyl-coa transferase, domain 3"/>
    <property type="match status" value="1"/>
</dbReference>
<dbReference type="Pfam" id="PF02515">
    <property type="entry name" value="CoA_transf_3"/>
    <property type="match status" value="1"/>
</dbReference>
<sequence length="297" mass="34013">MAKATGALCDRGIVRDWTRDRELFLADGNRVAFVATKAEHVGRALDLLGWPEDRLYAERIAQRDTTMCRDLLTTSRNVTAQQRFWWTMRASPQAREPEMHLGFRGPPWMNGRGSLVPRVCVHSRPAEPIEKDNNCIVLAATNEHMSQRLALLIGRPDWIADVSLKFAEARRDIMELIESAIEAWTITREADQAVSELQAARIAAAPARLAIDLLRDRHLRSRGYLREVDGAFIGSHPQPSMPFREGERPHVTVPRRRRLDSITVRRERTWLGTVSSVGQCFRKKSSQKQRRYRQADK</sequence>
<proteinExistence type="predicted"/>
<name>A0A1C3XUF8_9BRAD</name>
<dbReference type="GO" id="GO:0016740">
    <property type="term" value="F:transferase activity"/>
    <property type="evidence" value="ECO:0007669"/>
    <property type="project" value="UniProtKB-KW"/>
</dbReference>
<dbReference type="Proteomes" id="UP000199184">
    <property type="component" value="Unassembled WGS sequence"/>
</dbReference>
<gene>
    <name evidence="1" type="ORF">GA0061098_105626</name>
</gene>
<dbReference type="Gene3D" id="3.40.50.10540">
    <property type="entry name" value="Crotonobetainyl-coa:carnitine coa-transferase, domain 1"/>
    <property type="match status" value="1"/>
</dbReference>
<protein>
    <submittedName>
        <fullName evidence="1">CoA-transferase family III</fullName>
    </submittedName>
</protein>
<accession>A0A1C3XUF8</accession>
<evidence type="ECO:0000313" key="2">
    <source>
        <dbReference type="Proteomes" id="UP000199184"/>
    </source>
</evidence>
<dbReference type="SUPFAM" id="SSF89796">
    <property type="entry name" value="CoA-transferase family III (CaiB/BaiF)"/>
    <property type="match status" value="1"/>
</dbReference>
<organism evidence="1 2">
    <name type="scientific">Bradyrhizobium shewense</name>
    <dbReference type="NCBI Taxonomy" id="1761772"/>
    <lineage>
        <taxon>Bacteria</taxon>
        <taxon>Pseudomonadati</taxon>
        <taxon>Pseudomonadota</taxon>
        <taxon>Alphaproteobacteria</taxon>
        <taxon>Hyphomicrobiales</taxon>
        <taxon>Nitrobacteraceae</taxon>
        <taxon>Bradyrhizobium</taxon>
    </lineage>
</organism>
<keyword evidence="2" id="KW-1185">Reference proteome</keyword>
<dbReference type="EMBL" id="FMAI01000056">
    <property type="protein sequence ID" value="SCB55845.1"/>
    <property type="molecule type" value="Genomic_DNA"/>
</dbReference>
<evidence type="ECO:0000313" key="1">
    <source>
        <dbReference type="EMBL" id="SCB55845.1"/>
    </source>
</evidence>
<dbReference type="InterPro" id="IPR003673">
    <property type="entry name" value="CoA-Trfase_fam_III"/>
</dbReference>
<dbReference type="InterPro" id="IPR044855">
    <property type="entry name" value="CoA-Trfase_III_dom3_sf"/>
</dbReference>
<dbReference type="AlphaFoldDB" id="A0A1C3XUF8"/>
<reference evidence="2" key="1">
    <citation type="submission" date="2016-08" db="EMBL/GenBank/DDBJ databases">
        <authorList>
            <person name="Varghese N."/>
            <person name="Submissions Spin"/>
        </authorList>
    </citation>
    <scope>NUCLEOTIDE SEQUENCE [LARGE SCALE GENOMIC DNA]</scope>
    <source>
        <strain evidence="2">ERR11</strain>
    </source>
</reference>